<sequence length="114" mass="13471">MKRFVYVITDRNRTSLHVGMSSDLLKTISFYKEMPNLFFDNASQLSRLIYFEELLNEEDALQRFNEICKYTRAQKEKLVRDVNPDWIDLAIGLEYEEQAMKADISSLLRIRKAA</sequence>
<dbReference type="Proteomes" id="UP000238034">
    <property type="component" value="Unassembled WGS sequence"/>
</dbReference>
<dbReference type="AlphaFoldDB" id="A0A2T0U540"/>
<evidence type="ECO:0000259" key="1">
    <source>
        <dbReference type="PROSITE" id="PS50164"/>
    </source>
</evidence>
<dbReference type="EMBL" id="PVTH01000004">
    <property type="protein sequence ID" value="PRY53041.1"/>
    <property type="molecule type" value="Genomic_DNA"/>
</dbReference>
<evidence type="ECO:0000313" key="3">
    <source>
        <dbReference type="Proteomes" id="UP000238034"/>
    </source>
</evidence>
<dbReference type="InterPro" id="IPR035901">
    <property type="entry name" value="GIY-YIG_endonuc_sf"/>
</dbReference>
<proteinExistence type="predicted"/>
<reference evidence="2 3" key="1">
    <citation type="submission" date="2018-03" db="EMBL/GenBank/DDBJ databases">
        <title>Genomic Encyclopedia of Type Strains, Phase III (KMG-III): the genomes of soil and plant-associated and newly described type strains.</title>
        <authorList>
            <person name="Whitman W."/>
        </authorList>
    </citation>
    <scope>NUCLEOTIDE SEQUENCE [LARGE SCALE GENOMIC DNA]</scope>
    <source>
        <strain evidence="2 3">CGMCC 1.9313</strain>
    </source>
</reference>
<dbReference type="InterPro" id="IPR000305">
    <property type="entry name" value="GIY-YIG_endonuc"/>
</dbReference>
<evidence type="ECO:0000313" key="2">
    <source>
        <dbReference type="EMBL" id="PRY53041.1"/>
    </source>
</evidence>
<keyword evidence="2" id="KW-0255">Endonuclease</keyword>
<dbReference type="RefSeq" id="WP_106292630.1">
    <property type="nucleotide sequence ID" value="NZ_PVTH01000004.1"/>
</dbReference>
<dbReference type="GO" id="GO:0004519">
    <property type="term" value="F:endonuclease activity"/>
    <property type="evidence" value="ECO:0007669"/>
    <property type="project" value="UniProtKB-KW"/>
</dbReference>
<dbReference type="SUPFAM" id="SSF82771">
    <property type="entry name" value="GIY-YIG endonuclease"/>
    <property type="match status" value="1"/>
</dbReference>
<gene>
    <name evidence="2" type="ORF">B0I27_10448</name>
</gene>
<keyword evidence="2" id="KW-0378">Hydrolase</keyword>
<keyword evidence="3" id="KW-1185">Reference proteome</keyword>
<accession>A0A2T0U540</accession>
<dbReference type="PROSITE" id="PS50164">
    <property type="entry name" value="GIY_YIG"/>
    <property type="match status" value="1"/>
</dbReference>
<comment type="caution">
    <text evidence="2">The sequence shown here is derived from an EMBL/GenBank/DDBJ whole genome shotgun (WGS) entry which is preliminary data.</text>
</comment>
<name>A0A2T0U540_9SPHI</name>
<feature type="domain" description="GIY-YIG" evidence="1">
    <location>
        <begin position="1"/>
        <end position="77"/>
    </location>
</feature>
<dbReference type="OrthoDB" id="795217at2"/>
<organism evidence="2 3">
    <name type="scientific">Arcticibacter pallidicorallinus</name>
    <dbReference type="NCBI Taxonomy" id="1259464"/>
    <lineage>
        <taxon>Bacteria</taxon>
        <taxon>Pseudomonadati</taxon>
        <taxon>Bacteroidota</taxon>
        <taxon>Sphingobacteriia</taxon>
        <taxon>Sphingobacteriales</taxon>
        <taxon>Sphingobacteriaceae</taxon>
        <taxon>Arcticibacter</taxon>
    </lineage>
</organism>
<protein>
    <submittedName>
        <fullName evidence="2">Putative endonuclease</fullName>
    </submittedName>
</protein>
<dbReference type="Gene3D" id="3.40.1440.10">
    <property type="entry name" value="GIY-YIG endonuclease"/>
    <property type="match status" value="1"/>
</dbReference>
<keyword evidence="2" id="KW-0540">Nuclease</keyword>